<dbReference type="EMBL" id="KT957089">
    <property type="protein sequence ID" value="AOT85564.1"/>
    <property type="molecule type" value="Genomic_DNA"/>
</dbReference>
<evidence type="ECO:0000313" key="2">
    <source>
        <dbReference type="Proteomes" id="UP000502721"/>
    </source>
</evidence>
<accession>A0A288QYS5</accession>
<dbReference type="RefSeq" id="YP_010086708.1">
    <property type="nucleotide sequence ID" value="NC_055467.1"/>
</dbReference>
<organism evidence="1 2">
    <name type="scientific">Cyclophragma undans nucleopolyhedrovirus</name>
    <dbReference type="NCBI Taxonomy" id="1906244"/>
    <lineage>
        <taxon>Viruses</taxon>
        <taxon>Viruses incertae sedis</taxon>
        <taxon>Naldaviricetes</taxon>
        <taxon>Lefavirales</taxon>
        <taxon>Baculoviridae</taxon>
        <taxon>Alphabaculovirus</taxon>
        <taxon>Alphabaculovirus cycundantis</taxon>
    </lineage>
</organism>
<dbReference type="Proteomes" id="UP000502721">
    <property type="component" value="Segment"/>
</dbReference>
<sequence>MKMANNNNNNNNNNNATPLLLAKVKPPPLYDVHTDAHNCTVFTVRRYNRRVIDFAGIRVKMLHTIKNHRGLPLNTPCIVRPVDSACMRCNRNFALYAAVTYLHCGHSCLCTECDETLDSGVCLRCSTFVTYKLKYKTY</sequence>
<name>A0A288QYS5_9ABAC</name>
<reference evidence="1" key="1">
    <citation type="submission" date="2018-05" db="EMBL/GenBank/DDBJ databases">
        <title>Genome sequence and analysis of Cyclophragma undans nucleopolyhedrovirus: a distinct group I alphabaculovirus.</title>
        <authorList>
            <person name="Zhu Z."/>
            <person name="Yin F."/>
            <person name="Liu X."/>
            <person name="Hou D."/>
            <person name="Wang J."/>
            <person name="Zhang L."/>
            <person name="Arif B."/>
            <person name="Wang H."/>
            <person name="Deng F."/>
            <person name="Hu Z."/>
        </authorList>
    </citation>
    <scope>NUCLEOTIDE SEQUENCE [LARGE SCALE GENOMIC DNA]</scope>
    <source>
        <strain evidence="1">Whiov</strain>
    </source>
</reference>
<dbReference type="GeneID" id="65101926"/>
<proteinExistence type="predicted"/>
<evidence type="ECO:0000313" key="1">
    <source>
        <dbReference type="EMBL" id="AOT85564.1"/>
    </source>
</evidence>
<keyword evidence="2" id="KW-1185">Reference proteome</keyword>
<dbReference type="KEGG" id="vg:65101926"/>
<protein>
    <submittedName>
        <fullName evidence="1">Cyun106</fullName>
    </submittedName>
</protein>